<evidence type="ECO:0000256" key="8">
    <source>
        <dbReference type="ARBA" id="ARBA00023118"/>
    </source>
</evidence>
<dbReference type="GO" id="GO:0016779">
    <property type="term" value="F:nucleotidyltransferase activity"/>
    <property type="evidence" value="ECO:0007669"/>
    <property type="project" value="UniProtKB-KW"/>
</dbReference>
<keyword evidence="8" id="KW-0051">Antiviral defense</keyword>
<evidence type="ECO:0000256" key="10">
    <source>
        <dbReference type="ARBA" id="ARBA00048304"/>
    </source>
</evidence>
<dbReference type="EMBL" id="FWFU01000001">
    <property type="protein sequence ID" value="SLN19118.1"/>
    <property type="molecule type" value="Genomic_DNA"/>
</dbReference>
<dbReference type="GO" id="GO:0051607">
    <property type="term" value="P:defense response to virus"/>
    <property type="evidence" value="ECO:0007669"/>
    <property type="project" value="UniProtKB-KW"/>
</dbReference>
<keyword evidence="6" id="KW-0460">Magnesium</keyword>
<keyword evidence="13" id="KW-1185">Reference proteome</keyword>
<dbReference type="AlphaFoldDB" id="A0A1X6YEW5"/>
<dbReference type="InterPro" id="IPR048445">
    <property type="entry name" value="DncV-like_NTFase"/>
</dbReference>
<evidence type="ECO:0000313" key="13">
    <source>
        <dbReference type="Proteomes" id="UP000193207"/>
    </source>
</evidence>
<keyword evidence="5" id="KW-0067">ATP-binding</keyword>
<name>A0A1X6YEW5_9RHOB</name>
<dbReference type="InterPro" id="IPR006116">
    <property type="entry name" value="NT_2-5OAS_ClassI-CCAase"/>
</dbReference>
<evidence type="ECO:0000256" key="3">
    <source>
        <dbReference type="ARBA" id="ARBA00022723"/>
    </source>
</evidence>
<sequence>MNVPKDRQITSKEGTLRAIVREITIPQTYDEKARGRYRSIGEWLDRPDSKVHHLKPKISAQGSFAQGTVIRPVGDGDAYDVDVVCELEKSDHTRMSQAELKSLVGLEIKAYATRHQMKQAPQDCRRCWTMEYADEADFHMDILPSIPGTGGYVASLVAAGYDLEGVRSYTSTAIGITDKKHEGYHERGVTWLVSNPKGYLRWFRGRQRQVLEEKRAQMNAAGRVIASVEDFPNHEVQTPLQDAIKLLKRHRDVMFDGDEHKPISIIISTLAAASYNGEATISETLRNILPKMQRAIEDLGPVAVIPNPSYPAENFADKWEDKPVKRRNFERWIARARQDVLAYLAGSRFDAIPPAFRDSMTAETIRKVAPLMSLTTAAVAASAAVAAEEAAAVKASGATTKPWFPGE</sequence>
<evidence type="ECO:0000256" key="1">
    <source>
        <dbReference type="ARBA" id="ARBA00022679"/>
    </source>
</evidence>
<dbReference type="CDD" id="cd05400">
    <property type="entry name" value="NT_2-5OAS_ClassI-CCAase"/>
    <property type="match status" value="1"/>
</dbReference>
<dbReference type="GO" id="GO:0005524">
    <property type="term" value="F:ATP binding"/>
    <property type="evidence" value="ECO:0007669"/>
    <property type="project" value="UniProtKB-KW"/>
</dbReference>
<evidence type="ECO:0000256" key="5">
    <source>
        <dbReference type="ARBA" id="ARBA00022840"/>
    </source>
</evidence>
<proteinExistence type="predicted"/>
<keyword evidence="7" id="KW-0546">Nucleotide metabolism</keyword>
<accession>A0A1X6YEW5</accession>
<dbReference type="GO" id="GO:0009117">
    <property type="term" value="P:nucleotide metabolic process"/>
    <property type="evidence" value="ECO:0007669"/>
    <property type="project" value="UniProtKB-KW"/>
</dbReference>
<reference evidence="12 13" key="1">
    <citation type="submission" date="2017-03" db="EMBL/GenBank/DDBJ databases">
        <authorList>
            <person name="Afonso C.L."/>
            <person name="Miller P.J."/>
            <person name="Scott M.A."/>
            <person name="Spackman E."/>
            <person name="Goraichik I."/>
            <person name="Dimitrov K.M."/>
            <person name="Suarez D.L."/>
            <person name="Swayne D.E."/>
        </authorList>
    </citation>
    <scope>NUCLEOTIDE SEQUENCE [LARGE SCALE GENOMIC DNA]</scope>
    <source>
        <strain evidence="12 13">CECT 8110</strain>
    </source>
</reference>
<dbReference type="RefSeq" id="WP_085816288.1">
    <property type="nucleotide sequence ID" value="NZ_FWFU01000001.1"/>
</dbReference>
<evidence type="ECO:0000256" key="6">
    <source>
        <dbReference type="ARBA" id="ARBA00022842"/>
    </source>
</evidence>
<keyword evidence="1" id="KW-0808">Transferase</keyword>
<evidence type="ECO:0000256" key="7">
    <source>
        <dbReference type="ARBA" id="ARBA00023080"/>
    </source>
</evidence>
<keyword evidence="4" id="KW-0547">Nucleotide-binding</keyword>
<keyword evidence="2" id="KW-0548">Nucleotidyltransferase</keyword>
<evidence type="ECO:0000259" key="11">
    <source>
        <dbReference type="Pfam" id="PF21654"/>
    </source>
</evidence>
<dbReference type="Pfam" id="PF21654">
    <property type="entry name" value="DncV-like_NTFase"/>
    <property type="match status" value="1"/>
</dbReference>
<evidence type="ECO:0000256" key="9">
    <source>
        <dbReference type="ARBA" id="ARBA00044145"/>
    </source>
</evidence>
<evidence type="ECO:0000256" key="4">
    <source>
        <dbReference type="ARBA" id="ARBA00022741"/>
    </source>
</evidence>
<dbReference type="Proteomes" id="UP000193207">
    <property type="component" value="Unassembled WGS sequence"/>
</dbReference>
<protein>
    <recommendedName>
        <fullName evidence="9">Cyclic GMP-AMP synthase</fullName>
    </recommendedName>
</protein>
<organism evidence="12 13">
    <name type="scientific">Roseovarius halotolerans</name>
    <dbReference type="NCBI Taxonomy" id="505353"/>
    <lineage>
        <taxon>Bacteria</taxon>
        <taxon>Pseudomonadati</taxon>
        <taxon>Pseudomonadota</taxon>
        <taxon>Alphaproteobacteria</taxon>
        <taxon>Rhodobacterales</taxon>
        <taxon>Roseobacteraceae</taxon>
        <taxon>Roseovarius</taxon>
    </lineage>
</organism>
<feature type="domain" description="Cyclic GMP-AMP synthase DncV-like nucleotidyltransferase" evidence="11">
    <location>
        <begin position="56"/>
        <end position="142"/>
    </location>
</feature>
<evidence type="ECO:0000313" key="12">
    <source>
        <dbReference type="EMBL" id="SLN19118.1"/>
    </source>
</evidence>
<dbReference type="GO" id="GO:0046872">
    <property type="term" value="F:metal ion binding"/>
    <property type="evidence" value="ECO:0007669"/>
    <property type="project" value="UniProtKB-KW"/>
</dbReference>
<comment type="catalytic activity">
    <reaction evidence="10">
        <text>GTP + ATP = 3',3'-cGAMP + 2 diphosphate</text>
        <dbReference type="Rhea" id="RHEA:35647"/>
        <dbReference type="ChEBI" id="CHEBI:30616"/>
        <dbReference type="ChEBI" id="CHEBI:33019"/>
        <dbReference type="ChEBI" id="CHEBI:37565"/>
        <dbReference type="ChEBI" id="CHEBI:71501"/>
    </reaction>
    <physiologicalReaction direction="left-to-right" evidence="10">
        <dbReference type="Rhea" id="RHEA:35648"/>
    </physiologicalReaction>
</comment>
<gene>
    <name evidence="12" type="ORF">ROH8110_00615</name>
</gene>
<keyword evidence="3" id="KW-0479">Metal-binding</keyword>
<dbReference type="OrthoDB" id="1118920at2"/>
<evidence type="ECO:0000256" key="2">
    <source>
        <dbReference type="ARBA" id="ARBA00022695"/>
    </source>
</evidence>